<sequence length="67" mass="7641">MHLCVNTDDPAVFPATIMAEHQLLRHAAIEKFGVASAQADIWLERIRRHGEALFHKQQAGVRHKTDR</sequence>
<dbReference type="EMBL" id="ANHY01000005">
    <property type="protein sequence ID" value="EKV31847.1"/>
    <property type="molecule type" value="Genomic_DNA"/>
</dbReference>
<dbReference type="AlphaFoldDB" id="K9H2N4"/>
<dbReference type="STRING" id="1238182.C882_3599"/>
<organism evidence="1 2">
    <name type="scientific">Caenispirillum salinarum AK4</name>
    <dbReference type="NCBI Taxonomy" id="1238182"/>
    <lineage>
        <taxon>Bacteria</taxon>
        <taxon>Pseudomonadati</taxon>
        <taxon>Pseudomonadota</taxon>
        <taxon>Alphaproteobacteria</taxon>
        <taxon>Rhodospirillales</taxon>
        <taxon>Novispirillaceae</taxon>
        <taxon>Caenispirillum</taxon>
    </lineage>
</organism>
<evidence type="ECO:0008006" key="3">
    <source>
        <dbReference type="Google" id="ProtNLM"/>
    </source>
</evidence>
<comment type="caution">
    <text evidence="1">The sequence shown here is derived from an EMBL/GenBank/DDBJ whole genome shotgun (WGS) entry which is preliminary data.</text>
</comment>
<dbReference type="Proteomes" id="UP000009881">
    <property type="component" value="Unassembled WGS sequence"/>
</dbReference>
<name>K9H2N4_9PROT</name>
<evidence type="ECO:0000313" key="1">
    <source>
        <dbReference type="EMBL" id="EKV31847.1"/>
    </source>
</evidence>
<proteinExistence type="predicted"/>
<dbReference type="RefSeq" id="WP_009539716.1">
    <property type="nucleotide sequence ID" value="NZ_ANHY01000005.1"/>
</dbReference>
<keyword evidence="2" id="KW-1185">Reference proteome</keyword>
<accession>K9H2N4</accession>
<gene>
    <name evidence="1" type="ORF">C882_3599</name>
</gene>
<protein>
    <recommendedName>
        <fullName evidence="3">Adenosine deaminase</fullName>
    </recommendedName>
</protein>
<evidence type="ECO:0000313" key="2">
    <source>
        <dbReference type="Proteomes" id="UP000009881"/>
    </source>
</evidence>
<reference evidence="1 2" key="1">
    <citation type="journal article" date="2013" name="Genome Announc.">
        <title>Draft Genome Sequence of an Alphaproteobacterium, Caenispirillum salinarum AK4(T), Isolated from a Solar Saltern.</title>
        <authorList>
            <person name="Khatri I."/>
            <person name="Singh A."/>
            <person name="Korpole S."/>
            <person name="Pinnaka A.K."/>
            <person name="Subramanian S."/>
        </authorList>
    </citation>
    <scope>NUCLEOTIDE SEQUENCE [LARGE SCALE GENOMIC DNA]</scope>
    <source>
        <strain evidence="1 2">AK4</strain>
    </source>
</reference>